<dbReference type="OrthoDB" id="5883441at2"/>
<dbReference type="PATRIC" id="fig|312309.11.peg.3184"/>
<dbReference type="InterPro" id="IPR010008">
    <property type="entry name" value="Vibrio_Phage_CTX_RstB"/>
</dbReference>
<dbReference type="KEGG" id="vfi:VF_A0580"/>
<dbReference type="eggNOG" id="ENOG502ZGJP">
    <property type="taxonomic scope" value="Bacteria"/>
</dbReference>
<reference evidence="1 2" key="1">
    <citation type="journal article" date="2005" name="Proc. Natl. Acad. Sci. U.S.A.">
        <title>Complete genome sequence of Vibrio fischeri: a symbiotic bacterium with pathogenic congeners.</title>
        <authorList>
            <person name="Ruby E.G."/>
            <person name="Urbanowski M."/>
            <person name="Campbell J."/>
            <person name="Dunn A."/>
            <person name="Faini M."/>
            <person name="Gunsalus R."/>
            <person name="Lostroh P."/>
            <person name="Lupp C."/>
            <person name="McCann J."/>
            <person name="Millikan D."/>
            <person name="Schaefer A."/>
            <person name="Stabb E."/>
            <person name="Stevens A."/>
            <person name="Visick K."/>
            <person name="Whistler C."/>
            <person name="Greenberg E.P."/>
        </authorList>
    </citation>
    <scope>NUCLEOTIDE SEQUENCE [LARGE SCALE GENOMIC DNA]</scope>
    <source>
        <strain evidence="2">ATCC 700601 / ES114</strain>
    </source>
</reference>
<sequence>MKIVAFGYSNSVGLAKSNNEPYDIKNLFVGKPIRQWKTDKGVGEASGHESIEIPFQSNDELLNKIKNIAFPALVELKTEPLPEDPTKNIIIGLDVICTLWDSVPHNKK</sequence>
<protein>
    <submittedName>
        <fullName evidence="1">RstB2 protein</fullName>
    </submittedName>
</protein>
<name>Q5DZZ6_ALIF1</name>
<dbReference type="HOGENOM" id="CLU_170745_1_0_6"/>
<organism evidence="1 2">
    <name type="scientific">Aliivibrio fischeri (strain ATCC 700601 / ES114)</name>
    <name type="common">Vibrio fischeri</name>
    <dbReference type="NCBI Taxonomy" id="312309"/>
    <lineage>
        <taxon>Bacteria</taxon>
        <taxon>Pseudomonadati</taxon>
        <taxon>Pseudomonadota</taxon>
        <taxon>Gammaproteobacteria</taxon>
        <taxon>Vibrionales</taxon>
        <taxon>Vibrionaceae</taxon>
        <taxon>Aliivibrio</taxon>
    </lineage>
</organism>
<gene>
    <name evidence="1" type="primary">rstB</name>
    <name evidence="1" type="ordered locus">VF_A0580</name>
</gene>
<dbReference type="Pfam" id="PF07459">
    <property type="entry name" value="CTX_RstB"/>
    <property type="match status" value="1"/>
</dbReference>
<dbReference type="STRING" id="312309.VF_A0580"/>
<dbReference type="RefSeq" id="WP_011263429.1">
    <property type="nucleotide sequence ID" value="NC_006841.2"/>
</dbReference>
<accession>Q5DZZ6</accession>
<dbReference type="EnsemblBacteria" id="AAW87650">
    <property type="protein sequence ID" value="AAW87650"/>
    <property type="gene ID" value="VF_A0580"/>
</dbReference>
<evidence type="ECO:0000313" key="2">
    <source>
        <dbReference type="Proteomes" id="UP000000537"/>
    </source>
</evidence>
<keyword evidence="2" id="KW-1185">Reference proteome</keyword>
<dbReference type="GeneID" id="54165903"/>
<evidence type="ECO:0000313" key="1">
    <source>
        <dbReference type="EMBL" id="AAW87650.1"/>
    </source>
</evidence>
<dbReference type="EMBL" id="CP000021">
    <property type="protein sequence ID" value="AAW87650.1"/>
    <property type="molecule type" value="Genomic_DNA"/>
</dbReference>
<reference evidence="1 2" key="2">
    <citation type="journal article" date="2008" name="BMC Genomics">
        <title>Comparative genomics-based investigation of resequencing targets in Vibrio fischeri: focus on point miscalls and artefactual expansions.</title>
        <authorList>
            <person name="Mandel M.J."/>
            <person name="Stabb E.V."/>
            <person name="Ruby E.G."/>
        </authorList>
    </citation>
    <scope>NUCLEOTIDE SEQUENCE [LARGE SCALE GENOMIC DNA]</scope>
    <source>
        <strain evidence="2">ATCC 700601 / ES114</strain>
    </source>
</reference>
<dbReference type="Proteomes" id="UP000000537">
    <property type="component" value="Chromosome II"/>
</dbReference>
<proteinExistence type="predicted"/>
<dbReference type="PIRSF" id="PIRSF029091">
    <property type="entry name" value="CTX_RstB"/>
    <property type="match status" value="1"/>
</dbReference>
<dbReference type="AlphaFoldDB" id="Q5DZZ6"/>